<accession>A0ABT4VFZ6</accession>
<dbReference type="EMBL" id="JAQHXR010000007">
    <property type="protein sequence ID" value="MDA3969636.1"/>
    <property type="molecule type" value="Genomic_DNA"/>
</dbReference>
<gene>
    <name evidence="1" type="ORF">PF021_08175</name>
</gene>
<evidence type="ECO:0000313" key="2">
    <source>
        <dbReference type="Proteomes" id="UP001210261"/>
    </source>
</evidence>
<comment type="caution">
    <text evidence="1">The sequence shown here is derived from an EMBL/GenBank/DDBJ whole genome shotgun (WGS) entry which is preliminary data.</text>
</comment>
<name>A0ABT4VFZ6_9HELI</name>
<evidence type="ECO:0000313" key="1">
    <source>
        <dbReference type="EMBL" id="MDA3969636.1"/>
    </source>
</evidence>
<protein>
    <submittedName>
        <fullName evidence="1">Uncharacterized protein</fullName>
    </submittedName>
</protein>
<reference evidence="1 2" key="1">
    <citation type="submission" date="2023-01" db="EMBL/GenBank/DDBJ databases">
        <title>Description of Helicobacter ibis sp. nov. isolated from faecal droppings of black-faced ibis (Theristicus melanopis).</title>
        <authorList>
            <person name="Lopez-Cantillo M."/>
            <person name="Vidal-Veuthey B."/>
            <person name="Mella A."/>
            <person name="De La Haba R."/>
            <person name="Collado L."/>
        </authorList>
    </citation>
    <scope>NUCLEOTIDE SEQUENCE [LARGE SCALE GENOMIC DNA]</scope>
    <source>
        <strain evidence="1 2">A82</strain>
    </source>
</reference>
<keyword evidence="2" id="KW-1185">Reference proteome</keyword>
<sequence length="198" mass="23760">MAQNLEIYTNKKDEEYDKDTFCIYKMFDINILCVKKENSKDYIPSKYCSFYETTRTNYNTIYINNKDEPKISDKEISQKLRGSFTLKIDSDNCYDNPDIRVVFSEKGFLLQDNYGDQINKFESSLMMFILSLAYREKIESFLHRTANIINNKNHSDFISFKKDFDYFNLKYFLIIQYVITISKNMQYGKFCLNIMIYQ</sequence>
<organism evidence="1 2">
    <name type="scientific">Helicobacter ibis</name>
    <dbReference type="NCBI Taxonomy" id="2962633"/>
    <lineage>
        <taxon>Bacteria</taxon>
        <taxon>Pseudomonadati</taxon>
        <taxon>Campylobacterota</taxon>
        <taxon>Epsilonproteobacteria</taxon>
        <taxon>Campylobacterales</taxon>
        <taxon>Helicobacteraceae</taxon>
        <taxon>Helicobacter</taxon>
    </lineage>
</organism>
<dbReference type="RefSeq" id="WP_271021997.1">
    <property type="nucleotide sequence ID" value="NZ_JAQHXR010000007.1"/>
</dbReference>
<proteinExistence type="predicted"/>
<dbReference type="Proteomes" id="UP001210261">
    <property type="component" value="Unassembled WGS sequence"/>
</dbReference>